<feature type="compositionally biased region" description="Basic and acidic residues" evidence="5">
    <location>
        <begin position="449"/>
        <end position="459"/>
    </location>
</feature>
<feature type="domain" description="O-antigen ligase-related" evidence="7">
    <location>
        <begin position="216"/>
        <end position="360"/>
    </location>
</feature>
<comment type="subcellular location">
    <subcellularLocation>
        <location evidence="1">Membrane</location>
        <topology evidence="1">Multi-pass membrane protein</topology>
    </subcellularLocation>
</comment>
<keyword evidence="4 6" id="KW-0472">Membrane</keyword>
<dbReference type="Pfam" id="PF04932">
    <property type="entry name" value="Wzy_C"/>
    <property type="match status" value="1"/>
</dbReference>
<evidence type="ECO:0000259" key="7">
    <source>
        <dbReference type="Pfam" id="PF04932"/>
    </source>
</evidence>
<feature type="transmembrane region" description="Helical" evidence="6">
    <location>
        <begin position="184"/>
        <end position="203"/>
    </location>
</feature>
<gene>
    <name evidence="8" type="ORF">EDF64_10261</name>
</gene>
<feature type="transmembrane region" description="Helical" evidence="6">
    <location>
        <begin position="347"/>
        <end position="367"/>
    </location>
</feature>
<dbReference type="Proteomes" id="UP000295764">
    <property type="component" value="Unassembled WGS sequence"/>
</dbReference>
<feature type="transmembrane region" description="Helical" evidence="6">
    <location>
        <begin position="210"/>
        <end position="225"/>
    </location>
</feature>
<feature type="transmembrane region" description="Helical" evidence="6">
    <location>
        <begin position="94"/>
        <end position="113"/>
    </location>
</feature>
<dbReference type="OrthoDB" id="1118146at2"/>
<keyword evidence="2 6" id="KW-0812">Transmembrane</keyword>
<dbReference type="PANTHER" id="PTHR37422">
    <property type="entry name" value="TEICHURONIC ACID BIOSYNTHESIS PROTEIN TUAE"/>
    <property type="match status" value="1"/>
</dbReference>
<keyword evidence="3 6" id="KW-1133">Transmembrane helix</keyword>
<dbReference type="InterPro" id="IPR007016">
    <property type="entry name" value="O-antigen_ligase-rel_domated"/>
</dbReference>
<feature type="transmembrane region" description="Helical" evidence="6">
    <location>
        <begin position="231"/>
        <end position="248"/>
    </location>
</feature>
<feature type="transmembrane region" description="Helical" evidence="6">
    <location>
        <begin position="71"/>
        <end position="88"/>
    </location>
</feature>
<protein>
    <submittedName>
        <fullName evidence="8">O-antigen ligase</fullName>
    </submittedName>
</protein>
<feature type="transmembrane region" description="Helical" evidence="6">
    <location>
        <begin position="40"/>
        <end position="59"/>
    </location>
</feature>
<evidence type="ECO:0000313" key="9">
    <source>
        <dbReference type="Proteomes" id="UP000295764"/>
    </source>
</evidence>
<proteinExistence type="predicted"/>
<sequence length="459" mass="50333">MTNTWPISRGTVPEREAFAFGATMLFVLFAGDAVPNSLTWVGAGILWALVAVWGVTVLVRARPPITRTPRSLWFFLAWCLVSVLWSHWPQATIPSIVVQVICAAMAFTVASTLTWRRILDALSLAFRWVLMLSLVFEAVVAVVVRHPIVPVWTDYGDRHIPDAFYFSRAELFTGGRIQGLPGNANLLAMVALLAAIAVAVQFAEGRISRNRTIGWLVVAGLVLALTRSSTVLVATLVVAVALVVALWIRRVPTERRTPRYLVVVVGAVVAAVVAFLARGAVSELLGKGADATGRGVIWERVTGLIDQHPVVGWGWIGYWWPSIPTLADLAHRKGVTYLQAHDAYLDVWMQTGIIGLLLFALYVVTTLNRSWSSATRIGYDASQSPRPFDPVSLLPLLVVVALLVQSVAESRLLYQGNWVLFALIAIKSRIVLVGDEPLSTGDGPRTPPARREFRQPSRR</sequence>
<dbReference type="RefSeq" id="WP_133518632.1">
    <property type="nucleotide sequence ID" value="NZ_SNVW01000002.1"/>
</dbReference>
<evidence type="ECO:0000256" key="5">
    <source>
        <dbReference type="SAM" id="MobiDB-lite"/>
    </source>
</evidence>
<evidence type="ECO:0000256" key="4">
    <source>
        <dbReference type="ARBA" id="ARBA00023136"/>
    </source>
</evidence>
<evidence type="ECO:0000256" key="6">
    <source>
        <dbReference type="SAM" id="Phobius"/>
    </source>
</evidence>
<feature type="transmembrane region" description="Helical" evidence="6">
    <location>
        <begin position="260"/>
        <end position="281"/>
    </location>
</feature>
<dbReference type="GO" id="GO:0016874">
    <property type="term" value="F:ligase activity"/>
    <property type="evidence" value="ECO:0007669"/>
    <property type="project" value="UniProtKB-KW"/>
</dbReference>
<feature type="transmembrane region" description="Helical" evidence="6">
    <location>
        <begin position="125"/>
        <end position="144"/>
    </location>
</feature>
<reference evidence="8 9" key="1">
    <citation type="submission" date="2019-03" db="EMBL/GenBank/DDBJ databases">
        <title>Genomic analyses of the natural microbiome of Caenorhabditis elegans.</title>
        <authorList>
            <person name="Samuel B."/>
        </authorList>
    </citation>
    <scope>NUCLEOTIDE SEQUENCE [LARGE SCALE GENOMIC DNA]</scope>
    <source>
        <strain evidence="8 9">JUb65</strain>
    </source>
</reference>
<comment type="caution">
    <text evidence="8">The sequence shown here is derived from an EMBL/GenBank/DDBJ whole genome shotgun (WGS) entry which is preliminary data.</text>
</comment>
<evidence type="ECO:0000313" key="8">
    <source>
        <dbReference type="EMBL" id="TDN45652.1"/>
    </source>
</evidence>
<accession>A0A4V3BL83</accession>
<evidence type="ECO:0000256" key="1">
    <source>
        <dbReference type="ARBA" id="ARBA00004141"/>
    </source>
</evidence>
<feature type="region of interest" description="Disordered" evidence="5">
    <location>
        <begin position="437"/>
        <end position="459"/>
    </location>
</feature>
<dbReference type="EMBL" id="SNVW01000002">
    <property type="protein sequence ID" value="TDN45652.1"/>
    <property type="molecule type" value="Genomic_DNA"/>
</dbReference>
<name>A0A4V3BL83_9MICO</name>
<dbReference type="AlphaFoldDB" id="A0A4V3BL83"/>
<evidence type="ECO:0000256" key="2">
    <source>
        <dbReference type="ARBA" id="ARBA00022692"/>
    </source>
</evidence>
<keyword evidence="8" id="KW-0436">Ligase</keyword>
<dbReference type="GO" id="GO:0016020">
    <property type="term" value="C:membrane"/>
    <property type="evidence" value="ECO:0007669"/>
    <property type="project" value="UniProtKB-SubCell"/>
</dbReference>
<dbReference type="PANTHER" id="PTHR37422:SF13">
    <property type="entry name" value="LIPOPOLYSACCHARIDE BIOSYNTHESIS PROTEIN PA4999-RELATED"/>
    <property type="match status" value="1"/>
</dbReference>
<dbReference type="InterPro" id="IPR051533">
    <property type="entry name" value="WaaL-like"/>
</dbReference>
<organism evidence="8 9">
    <name type="scientific">Curtobacterium flaccumfaciens</name>
    <dbReference type="NCBI Taxonomy" id="2035"/>
    <lineage>
        <taxon>Bacteria</taxon>
        <taxon>Bacillati</taxon>
        <taxon>Actinomycetota</taxon>
        <taxon>Actinomycetes</taxon>
        <taxon>Micrococcales</taxon>
        <taxon>Microbacteriaceae</taxon>
        <taxon>Curtobacterium</taxon>
    </lineage>
</organism>
<evidence type="ECO:0000256" key="3">
    <source>
        <dbReference type="ARBA" id="ARBA00022989"/>
    </source>
</evidence>